<protein>
    <recommendedName>
        <fullName evidence="4">Ecp2 effector protein domain-containing protein</fullName>
    </recommendedName>
</protein>
<gene>
    <name evidence="2" type="ORF">BJ508DRAFT_76844</name>
</gene>
<keyword evidence="1" id="KW-0732">Signal</keyword>
<keyword evidence="3" id="KW-1185">Reference proteome</keyword>
<dbReference type="EMBL" id="ML119871">
    <property type="protein sequence ID" value="RPA72236.1"/>
    <property type="molecule type" value="Genomic_DNA"/>
</dbReference>
<dbReference type="Proteomes" id="UP000275078">
    <property type="component" value="Unassembled WGS sequence"/>
</dbReference>
<accession>A0A3N4HGM3</accession>
<evidence type="ECO:0000256" key="1">
    <source>
        <dbReference type="SAM" id="SignalP"/>
    </source>
</evidence>
<reference evidence="2 3" key="1">
    <citation type="journal article" date="2018" name="Nat. Ecol. Evol.">
        <title>Pezizomycetes genomes reveal the molecular basis of ectomycorrhizal truffle lifestyle.</title>
        <authorList>
            <person name="Murat C."/>
            <person name="Payen T."/>
            <person name="Noel B."/>
            <person name="Kuo A."/>
            <person name="Morin E."/>
            <person name="Chen J."/>
            <person name="Kohler A."/>
            <person name="Krizsan K."/>
            <person name="Balestrini R."/>
            <person name="Da Silva C."/>
            <person name="Montanini B."/>
            <person name="Hainaut M."/>
            <person name="Levati E."/>
            <person name="Barry K.W."/>
            <person name="Belfiori B."/>
            <person name="Cichocki N."/>
            <person name="Clum A."/>
            <person name="Dockter R.B."/>
            <person name="Fauchery L."/>
            <person name="Guy J."/>
            <person name="Iotti M."/>
            <person name="Le Tacon F."/>
            <person name="Lindquist E.A."/>
            <person name="Lipzen A."/>
            <person name="Malagnac F."/>
            <person name="Mello A."/>
            <person name="Molinier V."/>
            <person name="Miyauchi S."/>
            <person name="Poulain J."/>
            <person name="Riccioni C."/>
            <person name="Rubini A."/>
            <person name="Sitrit Y."/>
            <person name="Splivallo R."/>
            <person name="Traeger S."/>
            <person name="Wang M."/>
            <person name="Zifcakova L."/>
            <person name="Wipf D."/>
            <person name="Zambonelli A."/>
            <person name="Paolocci F."/>
            <person name="Nowrousian M."/>
            <person name="Ottonello S."/>
            <person name="Baldrian P."/>
            <person name="Spatafora J.W."/>
            <person name="Henrissat B."/>
            <person name="Nagy L.G."/>
            <person name="Aury J.M."/>
            <person name="Wincker P."/>
            <person name="Grigoriev I.V."/>
            <person name="Bonfante P."/>
            <person name="Martin F.M."/>
        </authorList>
    </citation>
    <scope>NUCLEOTIDE SEQUENCE [LARGE SCALE GENOMIC DNA]</scope>
    <source>
        <strain evidence="2 3">RN42</strain>
    </source>
</reference>
<evidence type="ECO:0000313" key="3">
    <source>
        <dbReference type="Proteomes" id="UP000275078"/>
    </source>
</evidence>
<name>A0A3N4HGM3_ASCIM</name>
<evidence type="ECO:0008006" key="4">
    <source>
        <dbReference type="Google" id="ProtNLM"/>
    </source>
</evidence>
<dbReference type="AlphaFoldDB" id="A0A3N4HGM3"/>
<sequence length="238" mass="26087">MVSSLKAILLLPVILFGIANAAQHACRTNATNSPLLSDCQVALSLWQDDLLHPEICIRDNKIPLAEYNKCLILGYNIDLSPANPNLPTRNEYCFSKDLVKQTLRYLTGICGLFLPADESPHGNPDVRVEGEYRFDTIDGLETDRYRSIRILNADYDGLEQWADGSVVTPNDWELRRYNWEHRANTFTGRDTVTPGPLPAVTVPPRIRPSVAAALAAKAAAQMAAVPGPAVPLVTPGLA</sequence>
<evidence type="ECO:0000313" key="2">
    <source>
        <dbReference type="EMBL" id="RPA72236.1"/>
    </source>
</evidence>
<feature type="chain" id="PRO_5018220489" description="Ecp2 effector protein domain-containing protein" evidence="1">
    <location>
        <begin position="22"/>
        <end position="238"/>
    </location>
</feature>
<proteinExistence type="predicted"/>
<organism evidence="2 3">
    <name type="scientific">Ascobolus immersus RN42</name>
    <dbReference type="NCBI Taxonomy" id="1160509"/>
    <lineage>
        <taxon>Eukaryota</taxon>
        <taxon>Fungi</taxon>
        <taxon>Dikarya</taxon>
        <taxon>Ascomycota</taxon>
        <taxon>Pezizomycotina</taxon>
        <taxon>Pezizomycetes</taxon>
        <taxon>Pezizales</taxon>
        <taxon>Ascobolaceae</taxon>
        <taxon>Ascobolus</taxon>
    </lineage>
</organism>
<feature type="signal peptide" evidence="1">
    <location>
        <begin position="1"/>
        <end position="21"/>
    </location>
</feature>